<organism evidence="3 4">
    <name type="scientific">Anabaenopsis tanganyikae CS-531</name>
    <dbReference type="NCBI Taxonomy" id="2785304"/>
    <lineage>
        <taxon>Bacteria</taxon>
        <taxon>Bacillati</taxon>
        <taxon>Cyanobacteriota</taxon>
        <taxon>Cyanophyceae</taxon>
        <taxon>Nostocales</taxon>
        <taxon>Nodulariaceae</taxon>
        <taxon>Anabaenopsis</taxon>
        <taxon>Anabaenopsis tanganyikae</taxon>
    </lineage>
</organism>
<keyword evidence="3" id="KW-0378">Hydrolase</keyword>
<keyword evidence="4" id="KW-1185">Reference proteome</keyword>
<dbReference type="Pfam" id="PF07510">
    <property type="entry name" value="GmrSD_C"/>
    <property type="match status" value="1"/>
</dbReference>
<dbReference type="PANTHER" id="PTHR35149:SF2">
    <property type="entry name" value="DUF262 DOMAIN-CONTAINING PROTEIN"/>
    <property type="match status" value="1"/>
</dbReference>
<dbReference type="InterPro" id="IPR004919">
    <property type="entry name" value="GmrSD_N"/>
</dbReference>
<gene>
    <name evidence="3" type="ORF">NWP22_04460</name>
</gene>
<keyword evidence="3" id="KW-0255">Endonuclease</keyword>
<reference evidence="3 4" key="1">
    <citation type="journal article" date="2023" name="J. Phycol.">
        <title>Chrysosporum ovalisporum is synonymous with the true-branching cyanobacterium Umezakia natans (Nostocales/Aphanizomenonaceae).</title>
        <authorList>
            <person name="McGregor G.B."/>
            <person name="Sendall B.C."/>
            <person name="Niiyama Y."/>
            <person name="Tuji A."/>
            <person name="Willis A."/>
        </authorList>
    </citation>
    <scope>NUCLEOTIDE SEQUENCE [LARGE SCALE GENOMIC DNA]</scope>
    <source>
        <strain evidence="3 4">CS-531</strain>
    </source>
</reference>
<dbReference type="GO" id="GO:0004519">
    <property type="term" value="F:endonuclease activity"/>
    <property type="evidence" value="ECO:0007669"/>
    <property type="project" value="UniProtKB-KW"/>
</dbReference>
<dbReference type="Pfam" id="PF03235">
    <property type="entry name" value="GmrSD_N"/>
    <property type="match status" value="1"/>
</dbReference>
<dbReference type="EMBL" id="JANQDF010000041">
    <property type="protein sequence ID" value="MDH6105132.1"/>
    <property type="molecule type" value="Genomic_DNA"/>
</dbReference>
<dbReference type="RefSeq" id="WP_280801572.1">
    <property type="nucleotide sequence ID" value="NZ_JANQDF010000041.1"/>
</dbReference>
<dbReference type="PANTHER" id="PTHR35149">
    <property type="entry name" value="SLL5132 PROTEIN"/>
    <property type="match status" value="1"/>
</dbReference>
<dbReference type="InterPro" id="IPR011089">
    <property type="entry name" value="GmrSD_C"/>
</dbReference>
<proteinExistence type="predicted"/>
<comment type="caution">
    <text evidence="3">The sequence shown here is derived from an EMBL/GenBank/DDBJ whole genome shotgun (WGS) entry which is preliminary data.</text>
</comment>
<evidence type="ECO:0000313" key="4">
    <source>
        <dbReference type="Proteomes" id="UP001159386"/>
    </source>
</evidence>
<dbReference type="Proteomes" id="UP001159386">
    <property type="component" value="Unassembled WGS sequence"/>
</dbReference>
<evidence type="ECO:0000313" key="3">
    <source>
        <dbReference type="EMBL" id="MDH6105132.1"/>
    </source>
</evidence>
<protein>
    <submittedName>
        <fullName evidence="3">DUF262 domain-containing HNH endonuclease family protein</fullName>
    </submittedName>
</protein>
<feature type="domain" description="GmrSD restriction endonucleases C-terminal" evidence="2">
    <location>
        <begin position="404"/>
        <end position="539"/>
    </location>
</feature>
<sequence length="669" mass="79397">MQASETKLQHIIEGTIQYVVPLFQRAYSWKKSEWQVLWDDIAELCSLDHPRPHFMGSIVTMQTASGPEEGVNKFLLIDGQQRLTTSFILLCALRDKAKQSRNKQLGEEIHQTILVNHYKKGSDYYKLMPTQLDRTAFYRIINNESPIENNVISECYLFFERKIRNSKLEVEKIKRVICNNLSVVSVKLSNEDDPYLVFENLNAKGRPLTEADLIRNYFFMRIDVETQEEVYKKYWSPMEDILGENLTEFVRHYLTKIGKEIKQNQIYFEIKDLISKGEGDAISHLKDLYIFANYYAKLLNPEREENESIRKYLHRINRLKTFTVYPFLLNCYDELSQDRISEEDFVRILKIIENFILRRFICNIPTRGLNRVFALLYSQVSKDSNLAADSFLVRLKSDLQSRNYPKDEEFKSRLMDVNLYGGENRYEKAKLILESVEEYFQHKEQVSFDKLSIEHIMPQTLNDWWKQHLGEDWESTHQLLIHSLGNLTLTAYNGELSNDDFPKKQTHFQKSHLELNKYFHNKKSWCRKDIEKRGEYLAEIALQIWSYFGDESKPSPQSRSSRKSRSSRTTPKLLHIFEQEYPVKSWRDVLEITLNTIIDREPDRFRDIIEQFPRFVGWDEKKFRGYRKLDNGAFCEVNLSANDIRAFCQKAIETAEISEEWYFYTVDDK</sequence>
<evidence type="ECO:0000259" key="2">
    <source>
        <dbReference type="Pfam" id="PF07510"/>
    </source>
</evidence>
<accession>A0ABT6KBA4</accession>
<keyword evidence="3" id="KW-0540">Nuclease</keyword>
<evidence type="ECO:0000259" key="1">
    <source>
        <dbReference type="Pfam" id="PF03235"/>
    </source>
</evidence>
<feature type="domain" description="GmrSD restriction endonucleases N-terminal" evidence="1">
    <location>
        <begin position="11"/>
        <end position="219"/>
    </location>
</feature>
<name>A0ABT6KBA4_9CYAN</name>